<comment type="caution">
    <text evidence="1">The sequence shown here is derived from an EMBL/GenBank/DDBJ whole genome shotgun (WGS) entry which is preliminary data.</text>
</comment>
<dbReference type="SUPFAM" id="SSF109604">
    <property type="entry name" value="HD-domain/PDEase-like"/>
    <property type="match status" value="1"/>
</dbReference>
<accession>A0AA46DCH4</accession>
<gene>
    <name evidence="1" type="ORF">EV676_10673</name>
</gene>
<sequence>MTRMTTASGKVLDLLQPSAQQIDIRDIAWHLAHICRFNGAASRHYSVAEHSLHVSLHVELQGLPPAAQLAALLHDAHEAYCGDVTTPVKEALGAAWSQFEWRLQRAVHKALRVSTAFAAHCRDIVAADHAVMLKEVMVFLPEACRALFAHISVLPSEVDIRSETDFAPEDWARAFLDRYHELRYALDEQLDELGATASGPAQPQPHPDALVRLAEDILDPEVYGHAVTDEVRRRARQALGRPAA</sequence>
<reference evidence="1 2" key="1">
    <citation type="submission" date="2019-03" db="EMBL/GenBank/DDBJ databases">
        <title>Genomic Encyclopedia of Type Strains, Phase IV (KMG-IV): sequencing the most valuable type-strain genomes for metagenomic binning, comparative biology and taxonomic classification.</title>
        <authorList>
            <person name="Goeker M."/>
        </authorList>
    </citation>
    <scope>NUCLEOTIDE SEQUENCE [LARGE SCALE GENOMIC DNA]</scope>
    <source>
        <strain evidence="1 2">DSM 15264</strain>
    </source>
</reference>
<dbReference type="EMBL" id="SLXF01000006">
    <property type="protein sequence ID" value="TCP06590.1"/>
    <property type="molecule type" value="Genomic_DNA"/>
</dbReference>
<proteinExistence type="predicted"/>
<evidence type="ECO:0000313" key="2">
    <source>
        <dbReference type="Proteomes" id="UP000294772"/>
    </source>
</evidence>
<protein>
    <recommendedName>
        <fullName evidence="3">HD domain-containing protein</fullName>
    </recommendedName>
</protein>
<evidence type="ECO:0000313" key="1">
    <source>
        <dbReference type="EMBL" id="TCP06590.1"/>
    </source>
</evidence>
<dbReference type="RefSeq" id="WP_265119636.1">
    <property type="nucleotide sequence ID" value="NZ_CP110416.1"/>
</dbReference>
<name>A0AA46DCH4_9BURK</name>
<dbReference type="AlphaFoldDB" id="A0AA46DCH4"/>
<dbReference type="Gene3D" id="1.10.3210.10">
    <property type="entry name" value="Hypothetical protein af1432"/>
    <property type="match status" value="1"/>
</dbReference>
<dbReference type="Proteomes" id="UP000294772">
    <property type="component" value="Unassembled WGS sequence"/>
</dbReference>
<evidence type="ECO:0008006" key="3">
    <source>
        <dbReference type="Google" id="ProtNLM"/>
    </source>
</evidence>
<organism evidence="1 2">
    <name type="scientific">Caldimonas thermodepolymerans</name>
    <dbReference type="NCBI Taxonomy" id="215580"/>
    <lineage>
        <taxon>Bacteria</taxon>
        <taxon>Pseudomonadati</taxon>
        <taxon>Pseudomonadota</taxon>
        <taxon>Betaproteobacteria</taxon>
        <taxon>Burkholderiales</taxon>
        <taxon>Sphaerotilaceae</taxon>
        <taxon>Caldimonas</taxon>
    </lineage>
</organism>